<dbReference type="Pfam" id="PF20789">
    <property type="entry name" value="4HBT_3C"/>
    <property type="match status" value="1"/>
</dbReference>
<evidence type="ECO:0000313" key="4">
    <source>
        <dbReference type="Proteomes" id="UP001501423"/>
    </source>
</evidence>
<gene>
    <name evidence="3" type="ORF">GCM10010478_31940</name>
</gene>
<reference evidence="3 4" key="1">
    <citation type="journal article" date="2019" name="Int. J. Syst. Evol. Microbiol.">
        <title>The Global Catalogue of Microorganisms (GCM) 10K type strain sequencing project: providing services to taxonomists for standard genome sequencing and annotation.</title>
        <authorList>
            <consortium name="The Broad Institute Genomics Platform"/>
            <consortium name="The Broad Institute Genome Sequencing Center for Infectious Disease"/>
            <person name="Wu L."/>
            <person name="Ma J."/>
        </authorList>
    </citation>
    <scope>NUCLEOTIDE SEQUENCE [LARGE SCALE GENOMIC DNA]</scope>
    <source>
        <strain evidence="3 4">JCM 9650</strain>
    </source>
</reference>
<evidence type="ECO:0000313" key="3">
    <source>
        <dbReference type="EMBL" id="GAA2928682.1"/>
    </source>
</evidence>
<protein>
    <submittedName>
        <fullName evidence="3">Acyl-CoA thioesterase II</fullName>
    </submittedName>
</protein>
<accession>A0ABN3WX74</accession>
<dbReference type="PANTHER" id="PTHR38110">
    <property type="entry name" value="CHROMOSOME 23, WHOLE GENOME SHOTGUN SEQUENCE"/>
    <property type="match status" value="1"/>
</dbReference>
<feature type="domain" description="Acyl-CoA thioesterase-like C-terminal" evidence="2">
    <location>
        <begin position="145"/>
        <end position="278"/>
    </location>
</feature>
<dbReference type="Proteomes" id="UP001501423">
    <property type="component" value="Unassembled WGS sequence"/>
</dbReference>
<proteinExistence type="predicted"/>
<name>A0ABN3WX74_9ACTN</name>
<keyword evidence="4" id="KW-1185">Reference proteome</keyword>
<feature type="domain" description="Acyl-CoA thioesterase-like N-terminal HotDog" evidence="1">
    <location>
        <begin position="43"/>
        <end position="126"/>
    </location>
</feature>
<evidence type="ECO:0000259" key="2">
    <source>
        <dbReference type="Pfam" id="PF20789"/>
    </source>
</evidence>
<dbReference type="InterPro" id="IPR029069">
    <property type="entry name" value="HotDog_dom_sf"/>
</dbReference>
<comment type="caution">
    <text evidence="3">The sequence shown here is derived from an EMBL/GenBank/DDBJ whole genome shotgun (WGS) entry which is preliminary data.</text>
</comment>
<dbReference type="InterPro" id="IPR049450">
    <property type="entry name" value="ACOT8-like_C"/>
</dbReference>
<sequence length="295" mass="31324">MVAGHALSLCSELTRGNPLDFPTHKPRVARVTTTAYDATQIDPRWWSWEGMHGGWVAGAALTAVRDSYAGGDRPVRSLTTHYLAPVGTGPLRFSGTAPATGRRTATCLFTGHQDGEPVVLGSALFGHGRGGPAHAGLTAPEVPEPDDCLPVELPADLALFARQLEIRPATADLPLAGGPRAVLVAWVRFRDDRPVDAAGVATLADVLPPALYARWHTPRPVPTAEMTVHFTDALDDGPAHGWSLVRIRTDRAGGGWAVDDSAVWSADRRLLAAARQARVVREPLTPQTAAGTMNS</sequence>
<organism evidence="3 4">
    <name type="scientific">Streptomyces erythrogriseus</name>
    <dbReference type="NCBI Taxonomy" id="284027"/>
    <lineage>
        <taxon>Bacteria</taxon>
        <taxon>Bacillati</taxon>
        <taxon>Actinomycetota</taxon>
        <taxon>Actinomycetes</taxon>
        <taxon>Kitasatosporales</taxon>
        <taxon>Streptomycetaceae</taxon>
        <taxon>Streptomyces</taxon>
        <taxon>Streptomyces griseoincarnatus group</taxon>
    </lineage>
</organism>
<dbReference type="EMBL" id="BAAAVA010000034">
    <property type="protein sequence ID" value="GAA2928682.1"/>
    <property type="molecule type" value="Genomic_DNA"/>
</dbReference>
<evidence type="ECO:0000259" key="1">
    <source>
        <dbReference type="Pfam" id="PF13622"/>
    </source>
</evidence>
<dbReference type="PANTHER" id="PTHR38110:SF1">
    <property type="entry name" value="THIOESTERASE DOMAIN-CONTAINING PROTEIN"/>
    <property type="match status" value="1"/>
</dbReference>
<dbReference type="InterPro" id="IPR052389">
    <property type="entry name" value="Sec_Metab_Biosynth-Assoc"/>
</dbReference>
<dbReference type="Gene3D" id="2.40.160.210">
    <property type="entry name" value="Acyl-CoA thioesterase, double hotdog domain"/>
    <property type="match status" value="1"/>
</dbReference>
<dbReference type="InterPro" id="IPR042171">
    <property type="entry name" value="Acyl-CoA_hotdog"/>
</dbReference>
<dbReference type="InterPro" id="IPR049449">
    <property type="entry name" value="TesB_ACOT8-like_N"/>
</dbReference>
<dbReference type="Pfam" id="PF13622">
    <property type="entry name" value="4HBT_3"/>
    <property type="match status" value="1"/>
</dbReference>
<dbReference type="SUPFAM" id="SSF54637">
    <property type="entry name" value="Thioesterase/thiol ester dehydrase-isomerase"/>
    <property type="match status" value="2"/>
</dbReference>